<evidence type="ECO:0000313" key="1">
    <source>
        <dbReference type="EMBL" id="ALO80156.1"/>
    </source>
</evidence>
<dbReference type="EMBL" id="KT962245">
    <property type="protein sequence ID" value="ALO80156.1"/>
    <property type="molecule type" value="Genomic_RNA"/>
</dbReference>
<proteinExistence type="predicted"/>
<sequence length="112" mass="13230">MRQIDSFFRSNVEEDDHSIYKMFLVILKREGTTIIQKGIDSYILLNEKEEECLVIGSRLIEIIQKGNIIMVAPHDYIREKIIERTKEEIDSKIQNIKTKVDILRINQIKNLL</sequence>
<gene>
    <name evidence="1" type="ORF">Phi4113_147</name>
</gene>
<dbReference type="Proteomes" id="UP000229115">
    <property type="component" value="Segment"/>
</dbReference>
<protein>
    <submittedName>
        <fullName evidence="1">Uncharacterized protein</fullName>
    </submittedName>
</protein>
<accession>A0A0S2MWA2</accession>
<reference evidence="1 2" key="1">
    <citation type="submission" date="2015-10" db="EMBL/GenBank/DDBJ databases">
        <title>Large-scale maps of variable infection efficiencies in aquatic Bacteriodetes phage-host model systems.</title>
        <authorList>
            <person name="Holmfeldt K."/>
            <person name="Solonenko N."/>
            <person name="Howard-Varona C."/>
            <person name="Moreno M."/>
            <person name="Malmstrom R.R."/>
            <person name="Blow M.J."/>
            <person name="Sullivan M.B."/>
        </authorList>
    </citation>
    <scope>NUCLEOTIDE SEQUENCE [LARGE SCALE GENOMIC DNA]</scope>
</reference>
<organism evidence="1 2">
    <name type="scientific">Cellulophaga phage phi4:1_13</name>
    <dbReference type="NCBI Taxonomy" id="1747284"/>
    <lineage>
        <taxon>Viruses</taxon>
        <taxon>Duplodnaviria</taxon>
        <taxon>Heunggongvirae</taxon>
        <taxon>Uroviricota</taxon>
        <taxon>Caudoviricetes</taxon>
        <taxon>Lightbulbvirus</taxon>
        <taxon>Lightbulbvirus Cba41</taxon>
    </lineage>
</organism>
<evidence type="ECO:0000313" key="2">
    <source>
        <dbReference type="Proteomes" id="UP000229115"/>
    </source>
</evidence>
<name>A0A0S2MWA2_9CAUD</name>